<evidence type="ECO:0000259" key="9">
    <source>
        <dbReference type="Pfam" id="PF23878"/>
    </source>
</evidence>
<name>A0A068WFG3_ECHGR</name>
<dbReference type="Pfam" id="PF23878">
    <property type="entry name" value="TPR_ELP1"/>
    <property type="match status" value="1"/>
</dbReference>
<feature type="region of interest" description="Disordered" evidence="6">
    <location>
        <begin position="1202"/>
        <end position="1225"/>
    </location>
</feature>
<dbReference type="GO" id="GO:0002926">
    <property type="term" value="P:tRNA wobble base 5-methoxycarbonylmethyl-2-thiouridinylation"/>
    <property type="evidence" value="ECO:0007669"/>
    <property type="project" value="TreeGrafter"/>
</dbReference>
<feature type="compositionally biased region" description="Polar residues" evidence="6">
    <location>
        <begin position="1203"/>
        <end position="1212"/>
    </location>
</feature>
<keyword evidence="5" id="KW-0539">Nucleus</keyword>
<dbReference type="WBParaSite" id="EgrG_000881700">
    <property type="protein sequence ID" value="EgrG_000881700"/>
    <property type="gene ID" value="EgrG_000881700"/>
</dbReference>
<evidence type="ECO:0000313" key="13">
    <source>
        <dbReference type="Proteomes" id="UP000492820"/>
    </source>
</evidence>
<gene>
    <name evidence="14" type="primary">EGR_08070</name>
    <name evidence="12" type="ORF">EgrG_000881700</name>
</gene>
<dbReference type="GO" id="GO:0033588">
    <property type="term" value="C:elongator holoenzyme complex"/>
    <property type="evidence" value="ECO:0007669"/>
    <property type="project" value="InterPro"/>
</dbReference>
<dbReference type="PANTHER" id="PTHR12747">
    <property type="entry name" value="ELONGATOR COMPLEX PROTEIN 1"/>
    <property type="match status" value="1"/>
</dbReference>
<keyword evidence="4" id="KW-0819">tRNA processing</keyword>
<comment type="subcellular location">
    <subcellularLocation>
        <location evidence="5">Cytoplasm</location>
    </subcellularLocation>
    <subcellularLocation>
        <location evidence="5">Nucleus</location>
    </subcellularLocation>
</comment>
<feature type="domain" description="ELP1 TPR" evidence="9">
    <location>
        <begin position="936"/>
        <end position="1111"/>
    </location>
</feature>
<dbReference type="InterPro" id="IPR056164">
    <property type="entry name" value="Beta-prop_ELP1_1st"/>
</dbReference>
<dbReference type="GO" id="GO:0005634">
    <property type="term" value="C:nucleus"/>
    <property type="evidence" value="ECO:0007669"/>
    <property type="project" value="UniProtKB-SubCell"/>
</dbReference>
<feature type="domain" description="ELP1 N-terminal second beta-propeller" evidence="8">
    <location>
        <begin position="336"/>
        <end position="677"/>
    </location>
</feature>
<organism evidence="12">
    <name type="scientific">Echinococcus granulosus</name>
    <name type="common">Hydatid tapeworm</name>
    <dbReference type="NCBI Taxonomy" id="6210"/>
    <lineage>
        <taxon>Eukaryota</taxon>
        <taxon>Metazoa</taxon>
        <taxon>Spiralia</taxon>
        <taxon>Lophotrochozoa</taxon>
        <taxon>Platyhelminthes</taxon>
        <taxon>Cestoda</taxon>
        <taxon>Eucestoda</taxon>
        <taxon>Cyclophyllidea</taxon>
        <taxon>Taeniidae</taxon>
        <taxon>Echinococcus</taxon>
        <taxon>Echinococcus granulosus group</taxon>
    </lineage>
</organism>
<reference evidence="14" key="3">
    <citation type="submission" date="2020-10" db="UniProtKB">
        <authorList>
            <consortium name="WormBaseParasite"/>
        </authorList>
    </citation>
    <scope>IDENTIFICATION</scope>
</reference>
<protein>
    <recommendedName>
        <fullName evidence="5">Elongator complex protein 1</fullName>
    </recommendedName>
</protein>
<evidence type="ECO:0000256" key="4">
    <source>
        <dbReference type="ARBA" id="ARBA00022694"/>
    </source>
</evidence>
<feature type="compositionally biased region" description="Basic residues" evidence="6">
    <location>
        <begin position="1213"/>
        <end position="1225"/>
    </location>
</feature>
<feature type="domain" description="ELP1 alpha-solenoid" evidence="10">
    <location>
        <begin position="812"/>
        <end position="919"/>
    </location>
</feature>
<dbReference type="InterPro" id="IPR056169">
    <property type="entry name" value="HB_ELP1"/>
</dbReference>
<dbReference type="Pfam" id="PF04762">
    <property type="entry name" value="Beta-prop_ELP1_1st"/>
    <property type="match status" value="1"/>
</dbReference>
<sequence length="1340" mass="147863">MRNLRTLAHACKTVPGIAINDIHVDKFSDFWIATNAGLRCVQRGGGFVTHFHEKCVLKIAYVNPPFVCIQCGDSIILFESPDQYVNVLVILFTTAFFLPSLTDLRFLEVLSAPSSVLPVEIAWREDGAYFVITWSDSSGPEARRRLHIFEAGGVLHSVGAGTDALETGLCWRPKVQLIAVSKRRAGSCLQMAFYELNGLQHGEVHMLSAPDCDMFRIGKTTFDMEEHIMAVLFLPLDSANNTNLPFVRLYISSNYHWSMKTELSPLPRPRPPPSTPLGRVSLTFGNANEAGTVTLYTAVSLGIGVEGSYLSSWSLVGCIDRSAWHPGAEDPAIVAVIDSCNVGLTALAHATIPPPMCATRLIFPSAVGAVSLSPAWPNAVDDGVTLFVQPTDSTAAPWVLALATNWCGPQRLTSANLTVLQQRQQAAPDSAPCATKAWALKKDAVVYASETASSIFHGQLLHATWISPKKLCFVSQDGRHLGMLTQLMMNDSVTFEVRCLASLANTATSVINGLVYGLSGEIVVQVGDGGIHIVKLKCLEDTARCGSTAVYEFPDVTPASFPFACDQIYAVSFSCQSQALHQTHLVGLQSSSHQLCALPWPTPATRATMTGECVMRSCSSLFLHSDFLLVTSLKNQLFTVPLALESMEFHSVVASLKKRLNSNNFAPRALESGARLVAAVARASKTVLQMPRGNLEEIHPRALVFNHLAPIFDSMRYADAIETMRRHRINFNLLYDYDPPKFLSSVANFVHQISSPEHITLLVSDLTEEDITKTEYNGFFGSKRPLAQAALAEVATHIRDDFPRAPLTEPYPATKVNLVCEALLKAMLPEPKKFILPILTCYVKMQPQEVEKGLALLNDFKDKGDVDVWERGLRQLQYYVSPVKLFHIALGTYNLVLAEAMADRTQLDPKEYQPCLQQLRALCADTGDNRIASTAYQHARIDLLLHRYSKALQSLHSAGLTHWEEFREVVKKQKLFSEALDLLVPGTPQFSEISRLWARELVASRRLVAAGEVHLRANHFASAALIFLSTNSTRRWRVAVACAAASSTADAEAEEVLSAEEVHCQASRLAMNLTSLGRFEEAISIYSECLHDYEGAVSIAAEGGLWLEARRLAHHAADTGSMMALLKRSALKASEDIAVRLTTEAEDFRKSFERLLEIRAELKERTLNSTFGVGDEIFDNTESELFSDTGSVVSATSVGSRDSFLSKSYGRSQKNRRKRERKKWSTKRGSKFEEVALIQVLHTTIASCQRLFETIQALTDELWRCGESATAAKLARQADGLLLDHRAALKVVWCNEITGETALGLNEDGDVRPARRYPFHEAFLLFPPVMTIQRINCDFL</sequence>
<evidence type="ECO:0000256" key="5">
    <source>
        <dbReference type="PIRNR" id="PIRNR017233"/>
    </source>
</evidence>
<dbReference type="Proteomes" id="UP000492820">
    <property type="component" value="Unassembled WGS sequence"/>
</dbReference>
<dbReference type="Pfam" id="PF23936">
    <property type="entry name" value="HB_ELP1"/>
    <property type="match status" value="1"/>
</dbReference>
<comment type="pathway">
    <text evidence="1">tRNA modification; 5-methoxycarbonylmethyl-2-thiouridine-tRNA biosynthesis.</text>
</comment>
<evidence type="ECO:0000313" key="14">
    <source>
        <dbReference type="WBParaSite" id="EgrG_000881700"/>
    </source>
</evidence>
<dbReference type="PANTHER" id="PTHR12747:SF0">
    <property type="entry name" value="ELONGATOR COMPLEX PROTEIN 1"/>
    <property type="match status" value="1"/>
</dbReference>
<dbReference type="Pfam" id="PF23797">
    <property type="entry name" value="Beta-prop_ELP1_2nd"/>
    <property type="match status" value="1"/>
</dbReference>
<evidence type="ECO:0000259" key="8">
    <source>
        <dbReference type="Pfam" id="PF23797"/>
    </source>
</evidence>
<dbReference type="InterPro" id="IPR056165">
    <property type="entry name" value="Beta-prop_ELP1_2nd"/>
</dbReference>
<feature type="domain" description="ELP1 alpha-solenoid" evidence="10">
    <location>
        <begin position="701"/>
        <end position="788"/>
    </location>
</feature>
<dbReference type="InterPro" id="IPR056167">
    <property type="entry name" value="A-sol_ELP1"/>
</dbReference>
<accession>A0A068WFG3</accession>
<dbReference type="UniPathway" id="UPA00988"/>
<feature type="domain" description="ELP1 first N-terminal beta-propeller" evidence="7">
    <location>
        <begin position="119"/>
        <end position="264"/>
    </location>
</feature>
<dbReference type="PIRSF" id="PIRSF017233">
    <property type="entry name" value="IKAP"/>
    <property type="match status" value="1"/>
</dbReference>
<dbReference type="OrthoDB" id="40048at2759"/>
<evidence type="ECO:0000256" key="1">
    <source>
        <dbReference type="ARBA" id="ARBA00005043"/>
    </source>
</evidence>
<comment type="similarity">
    <text evidence="2 5">Belongs to the ELP1/IKA1 family.</text>
</comment>
<dbReference type="GO" id="GO:0000049">
    <property type="term" value="F:tRNA binding"/>
    <property type="evidence" value="ECO:0007669"/>
    <property type="project" value="TreeGrafter"/>
</dbReference>
<comment type="function">
    <text evidence="5">Component of the elongator complex which is required for multiple tRNA modifications, including mcm5U (5-methoxycarbonylmethyl uridine), mcm5s2U (5-methoxycarbonylmethyl-2-thiouridine), and ncm5U (5-carbamoylmethyl uridine). The elongator complex catalyzes formation of carboxymethyluridine in the wobble base at position 34 in tRNAs.</text>
</comment>
<evidence type="ECO:0000256" key="2">
    <source>
        <dbReference type="ARBA" id="ARBA00006086"/>
    </source>
</evidence>
<reference evidence="12 13" key="1">
    <citation type="journal article" date="2013" name="Nature">
        <title>The genomes of four tapeworm species reveal adaptations to parasitism.</title>
        <authorList>
            <person name="Tsai I.J."/>
            <person name="Zarowiecki M."/>
            <person name="Holroyd N."/>
            <person name="Garciarrubio A."/>
            <person name="Sanchez-Flores A."/>
            <person name="Brooks K.L."/>
            <person name="Tracey A."/>
            <person name="Bobes R.J."/>
            <person name="Fragoso G."/>
            <person name="Sciutto E."/>
            <person name="Aslett M."/>
            <person name="Beasley H."/>
            <person name="Bennett H.M."/>
            <person name="Cai J."/>
            <person name="Camicia F."/>
            <person name="Clark R."/>
            <person name="Cucher M."/>
            <person name="De Silva N."/>
            <person name="Day T.A."/>
            <person name="Deplazes P."/>
            <person name="Estrada K."/>
            <person name="Fernandez C."/>
            <person name="Holland P.W."/>
            <person name="Hou J."/>
            <person name="Hu S."/>
            <person name="Huckvale T."/>
            <person name="Hung S.S."/>
            <person name="Kamenetzky L."/>
            <person name="Keane J.A."/>
            <person name="Kiss F."/>
            <person name="Koziol U."/>
            <person name="Lambert O."/>
            <person name="Liu K."/>
            <person name="Luo X."/>
            <person name="Luo Y."/>
            <person name="Macchiaroli N."/>
            <person name="Nichol S."/>
            <person name="Paps J."/>
            <person name="Parkinson J."/>
            <person name="Pouchkina-Stantcheva N."/>
            <person name="Riddiford N."/>
            <person name="Rosenzvit M."/>
            <person name="Salinas G."/>
            <person name="Wasmuth J.D."/>
            <person name="Zamanian M."/>
            <person name="Zheng Y."/>
            <person name="Cai X."/>
            <person name="Soberon X."/>
            <person name="Olson P.D."/>
            <person name="Laclette J.P."/>
            <person name="Brehm K."/>
            <person name="Berriman M."/>
            <person name="Garciarrubio A."/>
            <person name="Bobes R.J."/>
            <person name="Fragoso G."/>
            <person name="Sanchez-Flores A."/>
            <person name="Estrada K."/>
            <person name="Cevallos M.A."/>
            <person name="Morett E."/>
            <person name="Gonzalez V."/>
            <person name="Portillo T."/>
            <person name="Ochoa-Leyva A."/>
            <person name="Jose M.V."/>
            <person name="Sciutto E."/>
            <person name="Landa A."/>
            <person name="Jimenez L."/>
            <person name="Valdes V."/>
            <person name="Carrero J.C."/>
            <person name="Larralde C."/>
            <person name="Morales-Montor J."/>
            <person name="Limon-Lason J."/>
            <person name="Soberon X."/>
            <person name="Laclette J.P."/>
        </authorList>
    </citation>
    <scope>NUCLEOTIDE SEQUENCE [LARGE SCALE GENOMIC DNA]</scope>
</reference>
<dbReference type="EMBL" id="LK028576">
    <property type="protein sequence ID" value="CDS16393.1"/>
    <property type="molecule type" value="Genomic_DNA"/>
</dbReference>
<evidence type="ECO:0000259" key="11">
    <source>
        <dbReference type="Pfam" id="PF23936"/>
    </source>
</evidence>
<reference evidence="12" key="2">
    <citation type="submission" date="2014-06" db="EMBL/GenBank/DDBJ databases">
        <authorList>
            <person name="Aslett M."/>
        </authorList>
    </citation>
    <scope>NUCLEOTIDE SEQUENCE</scope>
</reference>
<evidence type="ECO:0000256" key="3">
    <source>
        <dbReference type="ARBA" id="ARBA00022490"/>
    </source>
</evidence>
<evidence type="ECO:0000259" key="7">
    <source>
        <dbReference type="Pfam" id="PF04762"/>
    </source>
</evidence>
<dbReference type="Pfam" id="PF23925">
    <property type="entry name" value="A-sol_ELP1"/>
    <property type="match status" value="2"/>
</dbReference>
<feature type="domain" description="ELP1 three-helical bundle" evidence="11">
    <location>
        <begin position="1126"/>
        <end position="1278"/>
    </location>
</feature>
<keyword evidence="3 5" id="KW-0963">Cytoplasm</keyword>
<dbReference type="GO" id="GO:0005829">
    <property type="term" value="C:cytosol"/>
    <property type="evidence" value="ECO:0007669"/>
    <property type="project" value="TreeGrafter"/>
</dbReference>
<evidence type="ECO:0000259" key="10">
    <source>
        <dbReference type="Pfam" id="PF23925"/>
    </source>
</evidence>
<evidence type="ECO:0000256" key="6">
    <source>
        <dbReference type="SAM" id="MobiDB-lite"/>
    </source>
</evidence>
<dbReference type="InterPro" id="IPR056166">
    <property type="entry name" value="TPR_ELP1"/>
</dbReference>
<proteinExistence type="inferred from homology"/>
<dbReference type="InterPro" id="IPR006849">
    <property type="entry name" value="Elp1"/>
</dbReference>
<evidence type="ECO:0000313" key="12">
    <source>
        <dbReference type="EMBL" id="CDS16393.1"/>
    </source>
</evidence>